<dbReference type="AlphaFoldDB" id="A0A835GVE1"/>
<gene>
    <name evidence="6" type="ORF">IFM89_008677</name>
</gene>
<evidence type="ECO:0000313" key="7">
    <source>
        <dbReference type="Proteomes" id="UP000631114"/>
    </source>
</evidence>
<dbReference type="GO" id="GO:0000287">
    <property type="term" value="F:magnesium ion binding"/>
    <property type="evidence" value="ECO:0007669"/>
    <property type="project" value="InterPro"/>
</dbReference>
<organism evidence="6 7">
    <name type="scientific">Coptis chinensis</name>
    <dbReference type="NCBI Taxonomy" id="261450"/>
    <lineage>
        <taxon>Eukaryota</taxon>
        <taxon>Viridiplantae</taxon>
        <taxon>Streptophyta</taxon>
        <taxon>Embryophyta</taxon>
        <taxon>Tracheophyta</taxon>
        <taxon>Spermatophyta</taxon>
        <taxon>Magnoliopsida</taxon>
        <taxon>Ranunculales</taxon>
        <taxon>Ranunculaceae</taxon>
        <taxon>Coptidoideae</taxon>
        <taxon>Coptis</taxon>
    </lineage>
</organism>
<dbReference type="GO" id="GO:0010333">
    <property type="term" value="F:terpene synthase activity"/>
    <property type="evidence" value="ECO:0007669"/>
    <property type="project" value="InterPro"/>
</dbReference>
<dbReference type="PANTHER" id="PTHR31225:SF252">
    <property type="entry name" value="TERPENE SYNTHASE 12-RELATED"/>
    <property type="match status" value="1"/>
</dbReference>
<evidence type="ECO:0000313" key="6">
    <source>
        <dbReference type="EMBL" id="KAF9588260.1"/>
    </source>
</evidence>
<dbReference type="OrthoDB" id="1936865at2759"/>
<sequence length="490" mass="56322">MRTLTSPKLTCRIKCNKASSDELKTDRLRRSANYQRNIWDPDFIESLQGDHKASQTTWSQGLRSSNNVFNDFKDENGCLRQSVCQDVKGMLSLYEASHLCFEDENTLHEAKDFTLKHLKLLNENIHPSLAEEVTHALELPLHWRMPRLEARYYIDAYQREEKMNPVLIELAILDFNMLQATHQKELVNMSRWWKDLGLSDKLGFARDRLVESFLASVGVAYKPQYHCCREWITKVVCLILTIDDMYDIYGSLDELELFTEAVERWDLKAVDQLPDYMIICFLALFNTTNNIVYLTYKEKGLDILPHLTKAWADFCKAMLVEAKWSKLGYTPSLIEYLENAWVSSSTTVSAVIAFFGTEQPITTDVLQSLENNPDVIYSSSMILRLCNDLATSSAELERGDVPSAVQCYMHENNTSELIARNKIKGLLSEMWKKLNKSICDSPFEDSFIDIVVNNARTAHSIYQHGDGFGVQDQKAEKRVKEMLAKPISLM</sequence>
<keyword evidence="7" id="KW-1185">Reference proteome</keyword>
<dbReference type="InterPro" id="IPR001906">
    <property type="entry name" value="Terpene_synth_N"/>
</dbReference>
<dbReference type="InterPro" id="IPR008949">
    <property type="entry name" value="Isoprenoid_synthase_dom_sf"/>
</dbReference>
<dbReference type="Gene3D" id="1.10.600.10">
    <property type="entry name" value="Farnesyl Diphosphate Synthase"/>
    <property type="match status" value="1"/>
</dbReference>
<dbReference type="InterPro" id="IPR008930">
    <property type="entry name" value="Terpenoid_cyclase/PrenylTrfase"/>
</dbReference>
<keyword evidence="2" id="KW-0479">Metal-binding</keyword>
<dbReference type="InterPro" id="IPR034741">
    <property type="entry name" value="Terpene_cyclase-like_1_C"/>
</dbReference>
<evidence type="ECO:0000259" key="5">
    <source>
        <dbReference type="Pfam" id="PF03936"/>
    </source>
</evidence>
<comment type="cofactor">
    <cofactor evidence="1">
        <name>Mg(2+)</name>
        <dbReference type="ChEBI" id="CHEBI:18420"/>
    </cofactor>
</comment>
<dbReference type="SFLD" id="SFLDS00005">
    <property type="entry name" value="Isoprenoid_Synthase_Type_I"/>
    <property type="match status" value="1"/>
</dbReference>
<evidence type="ECO:0000256" key="3">
    <source>
        <dbReference type="ARBA" id="ARBA00022842"/>
    </source>
</evidence>
<dbReference type="SFLD" id="SFLDG01019">
    <property type="entry name" value="Terpene_Cyclase_Like_1_C_Termi"/>
    <property type="match status" value="1"/>
</dbReference>
<dbReference type="Pfam" id="PF03936">
    <property type="entry name" value="Terpene_synth_C"/>
    <property type="match status" value="1"/>
</dbReference>
<dbReference type="InterPro" id="IPR036965">
    <property type="entry name" value="Terpene_synth_N_sf"/>
</dbReference>
<evidence type="ECO:0000256" key="1">
    <source>
        <dbReference type="ARBA" id="ARBA00001946"/>
    </source>
</evidence>
<keyword evidence="3" id="KW-0460">Magnesium</keyword>
<dbReference type="SUPFAM" id="SSF48576">
    <property type="entry name" value="Terpenoid synthases"/>
    <property type="match status" value="1"/>
</dbReference>
<accession>A0A835GVE1</accession>
<protein>
    <submittedName>
        <fullName evidence="6">Uncharacterized protein</fullName>
    </submittedName>
</protein>
<dbReference type="InterPro" id="IPR005630">
    <property type="entry name" value="Terpene_synthase_metal-bd"/>
</dbReference>
<evidence type="ECO:0000256" key="2">
    <source>
        <dbReference type="ARBA" id="ARBA00022723"/>
    </source>
</evidence>
<proteinExistence type="predicted"/>
<dbReference type="SUPFAM" id="SSF48239">
    <property type="entry name" value="Terpenoid cyclases/Protein prenyltransferases"/>
    <property type="match status" value="1"/>
</dbReference>
<dbReference type="PANTHER" id="PTHR31225">
    <property type="entry name" value="OS04G0344100 PROTEIN-RELATED"/>
    <property type="match status" value="1"/>
</dbReference>
<reference evidence="6 7" key="1">
    <citation type="submission" date="2020-10" db="EMBL/GenBank/DDBJ databases">
        <title>The Coptis chinensis genome and diversification of protoberbering-type alkaloids.</title>
        <authorList>
            <person name="Wang B."/>
            <person name="Shu S."/>
            <person name="Song C."/>
            <person name="Liu Y."/>
        </authorList>
    </citation>
    <scope>NUCLEOTIDE SEQUENCE [LARGE SCALE GENOMIC DNA]</scope>
    <source>
        <strain evidence="6">HL-2020</strain>
        <tissue evidence="6">Leaf</tissue>
    </source>
</reference>
<dbReference type="InterPro" id="IPR044814">
    <property type="entry name" value="Terpene_cyclase_plant_C1"/>
</dbReference>
<evidence type="ECO:0000259" key="4">
    <source>
        <dbReference type="Pfam" id="PF01397"/>
    </source>
</evidence>
<feature type="domain" description="Terpene synthase metal-binding" evidence="5">
    <location>
        <begin position="194"/>
        <end position="433"/>
    </location>
</feature>
<dbReference type="FunFam" id="1.10.600.10:FF:000007">
    <property type="entry name" value="Isoprene synthase, chloroplastic"/>
    <property type="match status" value="1"/>
</dbReference>
<dbReference type="Proteomes" id="UP000631114">
    <property type="component" value="Unassembled WGS sequence"/>
</dbReference>
<dbReference type="GO" id="GO:0016102">
    <property type="term" value="P:diterpenoid biosynthetic process"/>
    <property type="evidence" value="ECO:0007669"/>
    <property type="project" value="InterPro"/>
</dbReference>
<name>A0A835GVE1_9MAGN</name>
<dbReference type="Gene3D" id="1.50.10.130">
    <property type="entry name" value="Terpene synthase, N-terminal domain"/>
    <property type="match status" value="1"/>
</dbReference>
<dbReference type="Pfam" id="PF01397">
    <property type="entry name" value="Terpene_synth"/>
    <property type="match status" value="1"/>
</dbReference>
<feature type="domain" description="Terpene synthase N-terminal" evidence="4">
    <location>
        <begin position="60"/>
        <end position="137"/>
    </location>
</feature>
<dbReference type="CDD" id="cd00684">
    <property type="entry name" value="Terpene_cyclase_plant_C1"/>
    <property type="match status" value="1"/>
</dbReference>
<dbReference type="InterPro" id="IPR050148">
    <property type="entry name" value="Terpene_synthase-like"/>
</dbReference>
<dbReference type="EMBL" id="JADFTS010000009">
    <property type="protein sequence ID" value="KAF9588260.1"/>
    <property type="molecule type" value="Genomic_DNA"/>
</dbReference>
<comment type="caution">
    <text evidence="6">The sequence shown here is derived from an EMBL/GenBank/DDBJ whole genome shotgun (WGS) entry which is preliminary data.</text>
</comment>